<dbReference type="CDD" id="cd18799">
    <property type="entry name" value="SF2_C_EcoAI-like"/>
    <property type="match status" value="1"/>
</dbReference>
<dbReference type="PROSITE" id="PS51192">
    <property type="entry name" value="HELICASE_ATP_BIND_1"/>
    <property type="match status" value="1"/>
</dbReference>
<dbReference type="SUPFAM" id="SSF52540">
    <property type="entry name" value="P-loop containing nucleoside triphosphate hydrolases"/>
    <property type="match status" value="2"/>
</dbReference>
<dbReference type="RefSeq" id="XP_066086763.1">
    <property type="nucleotide sequence ID" value="XM_066230666.1"/>
</dbReference>
<dbReference type="PROSITE" id="PS51194">
    <property type="entry name" value="HELICASE_CTER"/>
    <property type="match status" value="1"/>
</dbReference>
<dbReference type="GeneID" id="91105710"/>
<dbReference type="Pfam" id="PF00271">
    <property type="entry name" value="Helicase_C"/>
    <property type="match status" value="1"/>
</dbReference>
<evidence type="ECO:0008006" key="7">
    <source>
        <dbReference type="Google" id="ProtNLM"/>
    </source>
</evidence>
<dbReference type="InterPro" id="IPR050742">
    <property type="entry name" value="Helicase_Restrict-Modif_Enz"/>
</dbReference>
<sequence>MRKHALSTIFGIRSTSKGHPVIPLILPKYTGRPSVASIVFHPRSFTSTTSIRQDGLAASNTSNTTGDVSLATRASGVTLRPYQAHAIQACLEALSSGLTRIGVSSPTGSGKTTMFMHLIPLINSNIPDAPNSSDTTENPSRRGKTLIVVGSVELANQSEKAAKRILGKEWTVEVEQSRRVSSGKADVTIATYQTLNNLDRLAKFNPKEFQLVIVDEAHHAAAHSYLRLLHYFNHNVQIPPSILPISSTSPLGKMNVPIIGFSATFSRPDQLALSAVFEKIVFHRDISEMLEDGWLSPARSTTVHAKMDLESVEENDQGDYKTSSLASKLNTQEIRDLVVGTYLHKASDRRSTLIFCVDLNHVAELTDTFRQAGIDARSISSLSKPEIRKQTVLAFGRGEFPVLINCEVLTEGADIPQIDCVILARPTKSRNLLAQMVGRGLRLSPETGKEYCHIIDIVDSVNKAGGMLVSPTLWGLSHEEKEEQERERGESQLSRQEEPSDHAQGDYKITFIDQDDPFRLAGDSRPIVDKASNNAWVACGKGKYILEAMGNGYLAIDPSSPTSQAKYTITYRNAIPPELAGPRGSRSPFGRVKTVGHADELERALQTGDKYIERILGRDLYLQLSRYASWRRKPASERAIKLLLKLKGADNPTSLLDDRGQDREIDLYGKKMNVGSLTAGEVSSWLCAARHGAKTAKAAEDRKIERGLAKKVAKEEKARALRERNLPLPRSIPSLQPVTTSASSSNRTREKF</sequence>
<evidence type="ECO:0000256" key="2">
    <source>
        <dbReference type="SAM" id="MobiDB-lite"/>
    </source>
</evidence>
<feature type="region of interest" description="Disordered" evidence="2">
    <location>
        <begin position="475"/>
        <end position="508"/>
    </location>
</feature>
<organism evidence="5 6">
    <name type="scientific">Kwoniella europaea PYCC6329</name>
    <dbReference type="NCBI Taxonomy" id="1423913"/>
    <lineage>
        <taxon>Eukaryota</taxon>
        <taxon>Fungi</taxon>
        <taxon>Dikarya</taxon>
        <taxon>Basidiomycota</taxon>
        <taxon>Agaricomycotina</taxon>
        <taxon>Tremellomycetes</taxon>
        <taxon>Tremellales</taxon>
        <taxon>Cryptococcaceae</taxon>
        <taxon>Kwoniella</taxon>
    </lineage>
</organism>
<accession>A0AAX4KQT0</accession>
<keyword evidence="1" id="KW-0378">Hydrolase</keyword>
<dbReference type="SMART" id="SM00487">
    <property type="entry name" value="DEXDc"/>
    <property type="match status" value="1"/>
</dbReference>
<dbReference type="EMBL" id="CP144090">
    <property type="protein sequence ID" value="WWD08796.1"/>
    <property type="molecule type" value="Genomic_DNA"/>
</dbReference>
<dbReference type="PANTHER" id="PTHR47396">
    <property type="entry name" value="TYPE I RESTRICTION ENZYME ECOKI R PROTEIN"/>
    <property type="match status" value="1"/>
</dbReference>
<dbReference type="InterPro" id="IPR014001">
    <property type="entry name" value="Helicase_ATP-bd"/>
</dbReference>
<keyword evidence="1" id="KW-0347">Helicase</keyword>
<dbReference type="KEGG" id="ker:91105710"/>
<feature type="domain" description="Helicase ATP-binding" evidence="3">
    <location>
        <begin position="92"/>
        <end position="283"/>
    </location>
</feature>
<gene>
    <name evidence="5" type="ORF">V865_006909</name>
</gene>
<dbReference type="Gene3D" id="3.40.50.300">
    <property type="entry name" value="P-loop containing nucleotide triphosphate hydrolases"/>
    <property type="match status" value="2"/>
</dbReference>
<dbReference type="SMART" id="SM00382">
    <property type="entry name" value="AAA"/>
    <property type="match status" value="1"/>
</dbReference>
<dbReference type="InterPro" id="IPR003593">
    <property type="entry name" value="AAA+_ATPase"/>
</dbReference>
<dbReference type="PANTHER" id="PTHR47396:SF1">
    <property type="entry name" value="ATP-DEPENDENT HELICASE IRC3-RELATED"/>
    <property type="match status" value="1"/>
</dbReference>
<feature type="region of interest" description="Disordered" evidence="2">
    <location>
        <begin position="720"/>
        <end position="752"/>
    </location>
</feature>
<evidence type="ECO:0000256" key="1">
    <source>
        <dbReference type="ARBA" id="ARBA00022806"/>
    </source>
</evidence>
<evidence type="ECO:0000313" key="6">
    <source>
        <dbReference type="Proteomes" id="UP001358614"/>
    </source>
</evidence>
<feature type="compositionally biased region" description="Polar residues" evidence="2">
    <location>
        <begin position="733"/>
        <end position="746"/>
    </location>
</feature>
<dbReference type="GO" id="GO:0005759">
    <property type="term" value="C:mitochondrial matrix"/>
    <property type="evidence" value="ECO:0007669"/>
    <property type="project" value="TreeGrafter"/>
</dbReference>
<dbReference type="AlphaFoldDB" id="A0AAX4KQT0"/>
<dbReference type="GO" id="GO:0070125">
    <property type="term" value="P:mitochondrial translational elongation"/>
    <property type="evidence" value="ECO:0007669"/>
    <property type="project" value="TreeGrafter"/>
</dbReference>
<dbReference type="InterPro" id="IPR006935">
    <property type="entry name" value="Helicase/UvrB_N"/>
</dbReference>
<keyword evidence="6" id="KW-1185">Reference proteome</keyword>
<dbReference type="GO" id="GO:0005524">
    <property type="term" value="F:ATP binding"/>
    <property type="evidence" value="ECO:0007669"/>
    <property type="project" value="InterPro"/>
</dbReference>
<dbReference type="InterPro" id="IPR001650">
    <property type="entry name" value="Helicase_C-like"/>
</dbReference>
<dbReference type="GO" id="GO:0036121">
    <property type="term" value="F:double-stranded DNA helicase activity"/>
    <property type="evidence" value="ECO:0007669"/>
    <property type="project" value="TreeGrafter"/>
</dbReference>
<dbReference type="GO" id="GO:0061749">
    <property type="term" value="F:forked DNA-dependent helicase activity"/>
    <property type="evidence" value="ECO:0007669"/>
    <property type="project" value="TreeGrafter"/>
</dbReference>
<name>A0AAX4KQT0_9TREE</name>
<keyword evidence="1" id="KW-0547">Nucleotide-binding</keyword>
<protein>
    <recommendedName>
        <fullName evidence="7">DEAD box family helicase</fullName>
    </recommendedName>
</protein>
<dbReference type="Proteomes" id="UP001358614">
    <property type="component" value="Chromosome 2"/>
</dbReference>
<dbReference type="GO" id="GO:0000403">
    <property type="term" value="F:Y-form DNA binding"/>
    <property type="evidence" value="ECO:0007669"/>
    <property type="project" value="TreeGrafter"/>
</dbReference>
<feature type="compositionally biased region" description="Basic and acidic residues" evidence="2">
    <location>
        <begin position="477"/>
        <end position="505"/>
    </location>
</feature>
<evidence type="ECO:0000259" key="3">
    <source>
        <dbReference type="PROSITE" id="PS51192"/>
    </source>
</evidence>
<evidence type="ECO:0000259" key="4">
    <source>
        <dbReference type="PROSITE" id="PS51194"/>
    </source>
</evidence>
<dbReference type="GO" id="GO:0032042">
    <property type="term" value="P:mitochondrial DNA metabolic process"/>
    <property type="evidence" value="ECO:0007669"/>
    <property type="project" value="TreeGrafter"/>
</dbReference>
<reference evidence="5 6" key="1">
    <citation type="submission" date="2024-01" db="EMBL/GenBank/DDBJ databases">
        <title>Comparative genomics of Cryptococcus and Kwoniella reveals pathogenesis evolution and contrasting modes of karyotype evolution via chromosome fusion or intercentromeric recombination.</title>
        <authorList>
            <person name="Coelho M.A."/>
            <person name="David-Palma M."/>
            <person name="Shea T."/>
            <person name="Bowers K."/>
            <person name="McGinley-Smith S."/>
            <person name="Mohammad A.W."/>
            <person name="Gnirke A."/>
            <person name="Yurkov A.M."/>
            <person name="Nowrousian M."/>
            <person name="Sun S."/>
            <person name="Cuomo C.A."/>
            <person name="Heitman J."/>
        </authorList>
    </citation>
    <scope>NUCLEOTIDE SEQUENCE [LARGE SCALE GENOMIC DNA]</scope>
    <source>
        <strain evidence="5 6">PYCC6329</strain>
    </source>
</reference>
<dbReference type="InterPro" id="IPR027417">
    <property type="entry name" value="P-loop_NTPase"/>
</dbReference>
<evidence type="ECO:0000313" key="5">
    <source>
        <dbReference type="EMBL" id="WWD08796.1"/>
    </source>
</evidence>
<dbReference type="GO" id="GO:0016787">
    <property type="term" value="F:hydrolase activity"/>
    <property type="evidence" value="ECO:0007669"/>
    <property type="project" value="InterPro"/>
</dbReference>
<dbReference type="Pfam" id="PF04851">
    <property type="entry name" value="ResIII"/>
    <property type="match status" value="1"/>
</dbReference>
<proteinExistence type="predicted"/>
<keyword evidence="1" id="KW-0067">ATP-binding</keyword>
<feature type="domain" description="Helicase C-terminal" evidence="4">
    <location>
        <begin position="338"/>
        <end position="489"/>
    </location>
</feature>
<dbReference type="SMART" id="SM00490">
    <property type="entry name" value="HELICc"/>
    <property type="match status" value="1"/>
</dbReference>